<feature type="domain" description="Glycosyltransferase 2-like" evidence="1">
    <location>
        <begin position="2"/>
        <end position="102"/>
    </location>
</feature>
<name>A0A1R0KNI2_9PSEU</name>
<dbReference type="STRING" id="76021.BS329_24925"/>
<dbReference type="InterPro" id="IPR029044">
    <property type="entry name" value="Nucleotide-diphossugar_trans"/>
</dbReference>
<gene>
    <name evidence="2" type="ORF">BS329_24925</name>
</gene>
<organism evidence="2 3">
    <name type="scientific">Amycolatopsis coloradensis</name>
    <dbReference type="NCBI Taxonomy" id="76021"/>
    <lineage>
        <taxon>Bacteria</taxon>
        <taxon>Bacillati</taxon>
        <taxon>Actinomycetota</taxon>
        <taxon>Actinomycetes</taxon>
        <taxon>Pseudonocardiales</taxon>
        <taxon>Pseudonocardiaceae</taxon>
        <taxon>Amycolatopsis</taxon>
    </lineage>
</organism>
<evidence type="ECO:0000313" key="3">
    <source>
        <dbReference type="Proteomes" id="UP000187486"/>
    </source>
</evidence>
<dbReference type="EMBL" id="MQUQ01000014">
    <property type="protein sequence ID" value="OLZ48354.1"/>
    <property type="molecule type" value="Genomic_DNA"/>
</dbReference>
<keyword evidence="3" id="KW-1185">Reference proteome</keyword>
<dbReference type="Proteomes" id="UP000187486">
    <property type="component" value="Unassembled WGS sequence"/>
</dbReference>
<comment type="caution">
    <text evidence="2">The sequence shown here is derived from an EMBL/GenBank/DDBJ whole genome shotgun (WGS) entry which is preliminary data.</text>
</comment>
<reference evidence="2 3" key="1">
    <citation type="submission" date="2016-01" db="EMBL/GenBank/DDBJ databases">
        <title>Amycolatopsis coloradensis genome sequencing and assembly.</title>
        <authorList>
            <person name="Mayilraj S."/>
        </authorList>
    </citation>
    <scope>NUCLEOTIDE SEQUENCE [LARGE SCALE GENOMIC DNA]</scope>
    <source>
        <strain evidence="2 3">DSM 44225</strain>
    </source>
</reference>
<protein>
    <recommendedName>
        <fullName evidence="1">Glycosyltransferase 2-like domain-containing protein</fullName>
    </recommendedName>
</protein>
<dbReference type="PANTHER" id="PTHR43630:SF2">
    <property type="entry name" value="GLYCOSYLTRANSFERASE"/>
    <property type="match status" value="1"/>
</dbReference>
<dbReference type="AlphaFoldDB" id="A0A1R0KNI2"/>
<sequence length="382" mass="43121">MTVVVLARDEQRCIARCLDSVVGRGFARIIVVDTGSVDRTPNMVEEYRSSGVELMFVSWNDSFAEARNLAIDAVDSGWIVFLDADEWLAPESPNRLIGALRNLAVVSNMSRAAFAPIIYDVIHDSWVDQVPRIFLADSGLRFRGPVHEYLVAGDKRDEPVELTSLKVEFRHDGYSREVIHVKRKTERNLALLGSAIAADPDDPRWVYFTVRDSLPLLSPGELVRHCETLRRMAGQDVCTGDHVLPTEYLRRTLALACQSLTFRREWRVVEEYCALIDEIDGCSSPDAQYFRAMLEGIGEVVTDRTLRDTISVRKNEELLAKSTLCPAGRHLDAAIALLVERRFGVEKAEEYRGMCMDWDDMLFERSRPRISQLPSLASSAVL</sequence>
<dbReference type="PANTHER" id="PTHR43630">
    <property type="entry name" value="POLY-BETA-1,6-N-ACETYL-D-GLUCOSAMINE SYNTHASE"/>
    <property type="match status" value="1"/>
</dbReference>
<evidence type="ECO:0000313" key="2">
    <source>
        <dbReference type="EMBL" id="OLZ48354.1"/>
    </source>
</evidence>
<proteinExistence type="predicted"/>
<dbReference type="InterPro" id="IPR001173">
    <property type="entry name" value="Glyco_trans_2-like"/>
</dbReference>
<accession>A0A1R0KNI2</accession>
<dbReference type="SUPFAM" id="SSF53448">
    <property type="entry name" value="Nucleotide-diphospho-sugar transferases"/>
    <property type="match status" value="1"/>
</dbReference>
<evidence type="ECO:0000259" key="1">
    <source>
        <dbReference type="Pfam" id="PF00535"/>
    </source>
</evidence>
<dbReference type="Pfam" id="PF00535">
    <property type="entry name" value="Glycos_transf_2"/>
    <property type="match status" value="1"/>
</dbReference>
<dbReference type="Gene3D" id="3.90.550.10">
    <property type="entry name" value="Spore Coat Polysaccharide Biosynthesis Protein SpsA, Chain A"/>
    <property type="match status" value="1"/>
</dbReference>